<dbReference type="Pfam" id="PF21703">
    <property type="entry name" value="Gp10A-like"/>
    <property type="match status" value="1"/>
</dbReference>
<evidence type="ECO:0000313" key="3">
    <source>
        <dbReference type="Proteomes" id="UP001156215"/>
    </source>
</evidence>
<dbReference type="RefSeq" id="WP_269309002.1">
    <property type="nucleotide sequence ID" value="NZ_CP098242.1"/>
</dbReference>
<name>A0A9E9LYS7_9BURK</name>
<proteinExistence type="predicted"/>
<reference evidence="2" key="1">
    <citation type="journal article" date="2022" name="Front. Microbiol.">
        <title>New perspectives on an old grouping: The genomic and phenotypic variability of Oxalobacter formigenes and the implications for calcium oxalate stone prevention.</title>
        <authorList>
            <person name="Chmiel J.A."/>
            <person name="Carr C."/>
            <person name="Stuivenberg G.A."/>
            <person name="Venema R."/>
            <person name="Chanyi R.M."/>
            <person name="Al K.F."/>
            <person name="Giguere D."/>
            <person name="Say H."/>
            <person name="Akouris P.P."/>
            <person name="Dominguez Romero S.A."/>
            <person name="Kwong A."/>
            <person name="Tai V."/>
            <person name="Koval S.F."/>
            <person name="Razvi H."/>
            <person name="Bjazevic J."/>
            <person name="Burton J.P."/>
        </authorList>
    </citation>
    <scope>NUCLEOTIDE SEQUENCE</scope>
    <source>
        <strain evidence="2">WoOx3</strain>
    </source>
</reference>
<evidence type="ECO:0000259" key="1">
    <source>
        <dbReference type="Pfam" id="PF21703"/>
    </source>
</evidence>
<gene>
    <name evidence="2" type="ORF">NB640_12390</name>
</gene>
<accession>A0A9E9LYS7</accession>
<organism evidence="2 3">
    <name type="scientific">Oxalobacter vibrioformis</name>
    <dbReference type="NCBI Taxonomy" id="933080"/>
    <lineage>
        <taxon>Bacteria</taxon>
        <taxon>Pseudomonadati</taxon>
        <taxon>Pseudomonadota</taxon>
        <taxon>Betaproteobacteria</taxon>
        <taxon>Burkholderiales</taxon>
        <taxon>Oxalobacteraceae</taxon>
        <taxon>Oxalobacter</taxon>
    </lineage>
</organism>
<feature type="domain" description="Capsid Gp10A/Gp10B-like" evidence="1">
    <location>
        <begin position="56"/>
        <end position="307"/>
    </location>
</feature>
<dbReference type="AlphaFoldDB" id="A0A9E9LYS7"/>
<keyword evidence="3" id="KW-1185">Reference proteome</keyword>
<sequence>MTNAVVAQSGQVNGTGDPKNLYLKVYAGEVLAAFERQCVTQDKHIVRSIRNGKSAQFPMTGYVVAKYHTPGSELLGQATNQNERIITIDDMLVADVFFADIYEQMQHFDIRGEYSKKAGYALADAWDKVILQLMCKAARQPAVVTGTNGGTQLTGATAMSDAKVLANAIYSANQAMDEKDIPTSAERFAYVRPAQYYLMAQSTDLINRDWMGAGSYSDGTILRIAGSPIIKTNNLPNSNITTGPTKYQGDFSKTAAVVATREAAGTVKLINPTTRADYDPRRLGHLVTSKYAIGSDWLRPDCAVEIVTAATP</sequence>
<evidence type="ECO:0000313" key="2">
    <source>
        <dbReference type="EMBL" id="WAW09999.1"/>
    </source>
</evidence>
<dbReference type="KEGG" id="ovb:NB640_12390"/>
<dbReference type="EMBL" id="CP098242">
    <property type="protein sequence ID" value="WAW09999.1"/>
    <property type="molecule type" value="Genomic_DNA"/>
</dbReference>
<dbReference type="Proteomes" id="UP001156215">
    <property type="component" value="Chromosome"/>
</dbReference>
<dbReference type="InterPro" id="IPR049301">
    <property type="entry name" value="Capsid_Gp10A/Gp10B-like_dom"/>
</dbReference>
<protein>
    <submittedName>
        <fullName evidence="2">Phage capsid protein</fullName>
    </submittedName>
</protein>